<keyword evidence="2" id="KW-1185">Reference proteome</keyword>
<evidence type="ECO:0000313" key="2">
    <source>
        <dbReference type="Proteomes" id="UP001589896"/>
    </source>
</evidence>
<dbReference type="Gene3D" id="1.25.40.10">
    <property type="entry name" value="Tetratricopeptide repeat domain"/>
    <property type="match status" value="1"/>
</dbReference>
<dbReference type="RefSeq" id="WP_386667156.1">
    <property type="nucleotide sequence ID" value="NZ_JBHLTG010000001.1"/>
</dbReference>
<protein>
    <recommendedName>
        <fullName evidence="3">Tetratricopeptide repeat protein</fullName>
    </recommendedName>
</protein>
<evidence type="ECO:0008006" key="3">
    <source>
        <dbReference type="Google" id="ProtNLM"/>
    </source>
</evidence>
<dbReference type="SUPFAM" id="SSF48452">
    <property type="entry name" value="TPR-like"/>
    <property type="match status" value="1"/>
</dbReference>
<accession>A0ABV6RLV8</accession>
<sequence>MGYEKLDTDELLRLSLNAMNNGQDGDALVLLKTLVEREPSHPMGRYLLAAQHAQLGLMDKAEEGFRLVVAVAPDFFMARFQLGQLLLVQGNATESRGLLEPMTSRPDALGRYAAALVAAGQDDAGGAVAELRAGLALPQELPALASDMQRLLATLEGLGGQAQTAEAVAHVAPPAPIFLTGYGQVSTHDD</sequence>
<dbReference type="EMBL" id="JBHLTG010000001">
    <property type="protein sequence ID" value="MFC0677965.1"/>
    <property type="molecule type" value="Genomic_DNA"/>
</dbReference>
<dbReference type="InterPro" id="IPR011990">
    <property type="entry name" value="TPR-like_helical_dom_sf"/>
</dbReference>
<evidence type="ECO:0000313" key="1">
    <source>
        <dbReference type="EMBL" id="MFC0677965.1"/>
    </source>
</evidence>
<comment type="caution">
    <text evidence="1">The sequence shown here is derived from an EMBL/GenBank/DDBJ whole genome shotgun (WGS) entry which is preliminary data.</text>
</comment>
<dbReference type="Proteomes" id="UP001589896">
    <property type="component" value="Unassembled WGS sequence"/>
</dbReference>
<reference evidence="1 2" key="1">
    <citation type="submission" date="2024-09" db="EMBL/GenBank/DDBJ databases">
        <authorList>
            <person name="Sun Q."/>
            <person name="Mori K."/>
        </authorList>
    </citation>
    <scope>NUCLEOTIDE SEQUENCE [LARGE SCALE GENOMIC DNA]</scope>
    <source>
        <strain evidence="1 2">KCTC 23076</strain>
    </source>
</reference>
<organism evidence="1 2">
    <name type="scientific">Lysobacter korlensis</name>
    <dbReference type="NCBI Taxonomy" id="553636"/>
    <lineage>
        <taxon>Bacteria</taxon>
        <taxon>Pseudomonadati</taxon>
        <taxon>Pseudomonadota</taxon>
        <taxon>Gammaproteobacteria</taxon>
        <taxon>Lysobacterales</taxon>
        <taxon>Lysobacteraceae</taxon>
        <taxon>Lysobacter</taxon>
    </lineage>
</organism>
<name>A0ABV6RLV8_9GAMM</name>
<proteinExistence type="predicted"/>
<gene>
    <name evidence="1" type="ORF">ACFFGH_08940</name>
</gene>